<keyword evidence="6" id="KW-0418">Kinase</keyword>
<dbReference type="Gene3D" id="3.30.450.20">
    <property type="entry name" value="PAS domain"/>
    <property type="match status" value="1"/>
</dbReference>
<dbReference type="EC" id="2.7.13.3" evidence="2"/>
<dbReference type="InterPro" id="IPR003661">
    <property type="entry name" value="HisK_dim/P_dom"/>
</dbReference>
<dbReference type="GO" id="GO:0006355">
    <property type="term" value="P:regulation of DNA-templated transcription"/>
    <property type="evidence" value="ECO:0007669"/>
    <property type="project" value="InterPro"/>
</dbReference>
<feature type="domain" description="PAS" evidence="12">
    <location>
        <begin position="47"/>
        <end position="91"/>
    </location>
</feature>
<keyword evidence="4" id="KW-0808">Transferase</keyword>
<gene>
    <name evidence="13" type="ORF">METEAL_27760</name>
</gene>
<evidence type="ECO:0000256" key="7">
    <source>
        <dbReference type="ARBA" id="ARBA00022840"/>
    </source>
</evidence>
<dbReference type="CDD" id="cd00082">
    <property type="entry name" value="HisKA"/>
    <property type="match status" value="1"/>
</dbReference>
<proteinExistence type="predicted"/>
<evidence type="ECO:0000256" key="8">
    <source>
        <dbReference type="ARBA" id="ARBA00023012"/>
    </source>
</evidence>
<dbReference type="PROSITE" id="PS50112">
    <property type="entry name" value="PAS"/>
    <property type="match status" value="1"/>
</dbReference>
<dbReference type="CDD" id="cd00130">
    <property type="entry name" value="PAS"/>
    <property type="match status" value="1"/>
</dbReference>
<dbReference type="Proteomes" id="UP001238179">
    <property type="component" value="Chromosome"/>
</dbReference>
<dbReference type="Pfam" id="PF00512">
    <property type="entry name" value="HisKA"/>
    <property type="match status" value="1"/>
</dbReference>
<dbReference type="RefSeq" id="WP_316412273.1">
    <property type="nucleotide sequence ID" value="NZ_AP027080.1"/>
</dbReference>
<dbReference type="SMART" id="SM00387">
    <property type="entry name" value="HATPase_c"/>
    <property type="match status" value="1"/>
</dbReference>
<dbReference type="PANTHER" id="PTHR43065">
    <property type="entry name" value="SENSOR HISTIDINE KINASE"/>
    <property type="match status" value="1"/>
</dbReference>
<protein>
    <recommendedName>
        <fullName evidence="2">histidine kinase</fullName>
        <ecNumber evidence="2">2.7.13.3</ecNumber>
    </recommendedName>
</protein>
<dbReference type="PROSITE" id="PS50110">
    <property type="entry name" value="RESPONSE_REGULATORY"/>
    <property type="match status" value="1"/>
</dbReference>
<evidence type="ECO:0000259" key="12">
    <source>
        <dbReference type="PROSITE" id="PS50112"/>
    </source>
</evidence>
<dbReference type="Gene3D" id="3.40.50.2300">
    <property type="match status" value="1"/>
</dbReference>
<comment type="catalytic activity">
    <reaction evidence="1">
        <text>ATP + protein L-histidine = ADP + protein N-phospho-L-histidine.</text>
        <dbReference type="EC" id="2.7.13.3"/>
    </reaction>
</comment>
<dbReference type="PRINTS" id="PR00344">
    <property type="entry name" value="BCTRLSENSOR"/>
</dbReference>
<reference evidence="14" key="1">
    <citation type="journal article" date="2023" name="Int. J. Syst. Evol. Microbiol.">
        <title>Mesoterricola silvestris gen. nov., sp. nov., Mesoterricola sediminis sp. nov., Geothrix oryzae sp. nov., Geothrix edaphica sp. nov., Geothrix rubra sp. nov., and Geothrix limicola sp. nov., six novel members of Acidobacteriota isolated from soils.</title>
        <authorList>
            <person name="Itoh H."/>
            <person name="Sugisawa Y."/>
            <person name="Mise K."/>
            <person name="Xu Z."/>
            <person name="Kuniyasu M."/>
            <person name="Ushijima N."/>
            <person name="Kawano K."/>
            <person name="Kobayashi E."/>
            <person name="Shiratori Y."/>
            <person name="Masuda Y."/>
            <person name="Senoo K."/>
        </authorList>
    </citation>
    <scope>NUCLEOTIDE SEQUENCE [LARGE SCALE GENOMIC DNA]</scope>
    <source>
        <strain evidence="14">W79</strain>
    </source>
</reference>
<evidence type="ECO:0000313" key="13">
    <source>
        <dbReference type="EMBL" id="BDU73602.1"/>
    </source>
</evidence>
<keyword evidence="5" id="KW-0547">Nucleotide-binding</keyword>
<keyword evidence="7" id="KW-0067">ATP-binding</keyword>
<evidence type="ECO:0000259" key="11">
    <source>
        <dbReference type="PROSITE" id="PS50110"/>
    </source>
</evidence>
<organism evidence="13 14">
    <name type="scientific">Mesoterricola silvestris</name>
    <dbReference type="NCBI Taxonomy" id="2927979"/>
    <lineage>
        <taxon>Bacteria</taxon>
        <taxon>Pseudomonadati</taxon>
        <taxon>Acidobacteriota</taxon>
        <taxon>Holophagae</taxon>
        <taxon>Holophagales</taxon>
        <taxon>Holophagaceae</taxon>
        <taxon>Mesoterricola</taxon>
    </lineage>
</organism>
<dbReference type="AlphaFoldDB" id="A0AA48GLI5"/>
<dbReference type="SMART" id="SM00091">
    <property type="entry name" value="PAS"/>
    <property type="match status" value="1"/>
</dbReference>
<evidence type="ECO:0000256" key="3">
    <source>
        <dbReference type="ARBA" id="ARBA00022553"/>
    </source>
</evidence>
<keyword evidence="8" id="KW-0902">Two-component regulatory system</keyword>
<dbReference type="SUPFAM" id="SSF55785">
    <property type="entry name" value="PYP-like sensor domain (PAS domain)"/>
    <property type="match status" value="1"/>
</dbReference>
<dbReference type="InterPro" id="IPR036890">
    <property type="entry name" value="HATPase_C_sf"/>
</dbReference>
<dbReference type="Pfam" id="PF00072">
    <property type="entry name" value="Response_reg"/>
    <property type="match status" value="1"/>
</dbReference>
<dbReference type="SUPFAM" id="SSF55874">
    <property type="entry name" value="ATPase domain of HSP90 chaperone/DNA topoisomerase II/histidine kinase"/>
    <property type="match status" value="1"/>
</dbReference>
<name>A0AA48GLI5_9BACT</name>
<dbReference type="GO" id="GO:0000155">
    <property type="term" value="F:phosphorelay sensor kinase activity"/>
    <property type="evidence" value="ECO:0007669"/>
    <property type="project" value="InterPro"/>
</dbReference>
<dbReference type="EMBL" id="AP027080">
    <property type="protein sequence ID" value="BDU73602.1"/>
    <property type="molecule type" value="Genomic_DNA"/>
</dbReference>
<evidence type="ECO:0000256" key="4">
    <source>
        <dbReference type="ARBA" id="ARBA00022679"/>
    </source>
</evidence>
<evidence type="ECO:0000256" key="6">
    <source>
        <dbReference type="ARBA" id="ARBA00022777"/>
    </source>
</evidence>
<dbReference type="InterPro" id="IPR001789">
    <property type="entry name" value="Sig_transdc_resp-reg_receiver"/>
</dbReference>
<dbReference type="InterPro" id="IPR004358">
    <property type="entry name" value="Sig_transdc_His_kin-like_C"/>
</dbReference>
<dbReference type="Pfam" id="PF02518">
    <property type="entry name" value="HATPase_c"/>
    <property type="match status" value="1"/>
</dbReference>
<dbReference type="SUPFAM" id="SSF47384">
    <property type="entry name" value="Homodimeric domain of signal transducing histidine kinase"/>
    <property type="match status" value="1"/>
</dbReference>
<feature type="domain" description="Histidine kinase" evidence="10">
    <location>
        <begin position="188"/>
        <end position="412"/>
    </location>
</feature>
<dbReference type="SMART" id="SM00448">
    <property type="entry name" value="REC"/>
    <property type="match status" value="1"/>
</dbReference>
<dbReference type="InterPro" id="IPR005467">
    <property type="entry name" value="His_kinase_dom"/>
</dbReference>
<dbReference type="Pfam" id="PF00989">
    <property type="entry name" value="PAS"/>
    <property type="match status" value="1"/>
</dbReference>
<evidence type="ECO:0000313" key="14">
    <source>
        <dbReference type="Proteomes" id="UP001238179"/>
    </source>
</evidence>
<dbReference type="PANTHER" id="PTHR43065:SF42">
    <property type="entry name" value="TWO-COMPONENT SENSOR PPRA"/>
    <property type="match status" value="1"/>
</dbReference>
<dbReference type="InterPro" id="IPR003594">
    <property type="entry name" value="HATPase_dom"/>
</dbReference>
<dbReference type="InterPro" id="IPR013767">
    <property type="entry name" value="PAS_fold"/>
</dbReference>
<evidence type="ECO:0000256" key="2">
    <source>
        <dbReference type="ARBA" id="ARBA00012438"/>
    </source>
</evidence>
<dbReference type="KEGG" id="msil:METEAL_27760"/>
<dbReference type="PROSITE" id="PS50109">
    <property type="entry name" value="HIS_KIN"/>
    <property type="match status" value="1"/>
</dbReference>
<evidence type="ECO:0000256" key="1">
    <source>
        <dbReference type="ARBA" id="ARBA00000085"/>
    </source>
</evidence>
<dbReference type="InterPro" id="IPR011006">
    <property type="entry name" value="CheY-like_superfamily"/>
</dbReference>
<dbReference type="SUPFAM" id="SSF52172">
    <property type="entry name" value="CheY-like"/>
    <property type="match status" value="1"/>
</dbReference>
<dbReference type="GO" id="GO:0005524">
    <property type="term" value="F:ATP binding"/>
    <property type="evidence" value="ECO:0007669"/>
    <property type="project" value="UniProtKB-KW"/>
</dbReference>
<evidence type="ECO:0000259" key="10">
    <source>
        <dbReference type="PROSITE" id="PS50109"/>
    </source>
</evidence>
<dbReference type="Gene3D" id="1.10.287.130">
    <property type="match status" value="1"/>
</dbReference>
<dbReference type="Gene3D" id="3.30.565.10">
    <property type="entry name" value="Histidine kinase-like ATPase, C-terminal domain"/>
    <property type="match status" value="1"/>
</dbReference>
<dbReference type="InterPro" id="IPR035965">
    <property type="entry name" value="PAS-like_dom_sf"/>
</dbReference>
<dbReference type="InterPro" id="IPR000014">
    <property type="entry name" value="PAS"/>
</dbReference>
<dbReference type="SMART" id="SM00388">
    <property type="entry name" value="HisKA"/>
    <property type="match status" value="1"/>
</dbReference>
<feature type="modified residue" description="4-aspartylphosphate" evidence="9">
    <location>
        <position position="484"/>
    </location>
</feature>
<evidence type="ECO:0000256" key="9">
    <source>
        <dbReference type="PROSITE-ProRule" id="PRU00169"/>
    </source>
</evidence>
<dbReference type="NCBIfam" id="TIGR00229">
    <property type="entry name" value="sensory_box"/>
    <property type="match status" value="1"/>
</dbReference>
<dbReference type="InterPro" id="IPR036097">
    <property type="entry name" value="HisK_dim/P_sf"/>
</dbReference>
<feature type="domain" description="Response regulatory" evidence="11">
    <location>
        <begin position="433"/>
        <end position="549"/>
    </location>
</feature>
<sequence length="551" mass="60261">MTPRLGREAMRERIIGLGEESGRKSFYPELQERLHQLEEVRERLRVSQENLLSVFNSLHDAVLIHDRRGTVLEANQSATVMFGLSREALCGLGVGSLSLPDPDQGGTEVQLPAMLARMDREGFAVFEMRAVQPGGGPPFDVEVSVKPATWYGQDAVAAVVRDITGRKQAESILRQAQKLDSLGQLAGGVAHDTNNMLSVIIGYSDLLLEDPAFAEGPARQHLAQIRKAATHSSDLTRQLLAFARKQTIQPRPVDMNALVDETQAMLRRLIGENHSLVWKPTTSLGSVWIDPSQVSQVLVNLVVNARDAITGTGSILLETGNQEVDEAYAQTHLDARPGDYVVLSVTDSGRGMDPEIVAHIFEPFFTTKEVGKGTGLGLAMVYGIVRQNGGFVSVYTAPGRGSTFRLHFPRFEYPADGSFREGGEAPVPCGWETVMLVEDEEALLELGTKVLEDAGYRVLAFLRPALALAFLAREDQEIHALVTDMVMPGMGGLDFSRLMLKHRPLAKVLFMSGYPLEAASGRGELPAGVQFLQKPFSRRDLLEKLRAALDG</sequence>
<keyword evidence="3 9" id="KW-0597">Phosphoprotein</keyword>
<accession>A0AA48GLI5</accession>
<evidence type="ECO:0000256" key="5">
    <source>
        <dbReference type="ARBA" id="ARBA00022741"/>
    </source>
</evidence>
<keyword evidence="14" id="KW-1185">Reference proteome</keyword>